<keyword evidence="3" id="KW-1185">Reference proteome</keyword>
<comment type="caution">
    <text evidence="2">The sequence shown here is derived from an EMBL/GenBank/DDBJ whole genome shotgun (WGS) entry which is preliminary data.</text>
</comment>
<dbReference type="AlphaFoldDB" id="A0AAW0FRB1"/>
<proteinExistence type="predicted"/>
<feature type="compositionally biased region" description="Basic and acidic residues" evidence="1">
    <location>
        <begin position="219"/>
        <end position="233"/>
    </location>
</feature>
<evidence type="ECO:0000313" key="2">
    <source>
        <dbReference type="EMBL" id="KAK7683396.1"/>
    </source>
</evidence>
<accession>A0AAW0FRB1</accession>
<dbReference type="EMBL" id="JASBNA010000031">
    <property type="protein sequence ID" value="KAK7683396.1"/>
    <property type="molecule type" value="Genomic_DNA"/>
</dbReference>
<gene>
    <name evidence="2" type="ORF">QCA50_013658</name>
</gene>
<protein>
    <submittedName>
        <fullName evidence="2">Uncharacterized protein</fullName>
    </submittedName>
</protein>
<name>A0AAW0FRB1_9APHY</name>
<evidence type="ECO:0000313" key="3">
    <source>
        <dbReference type="Proteomes" id="UP001385951"/>
    </source>
</evidence>
<reference evidence="2 3" key="1">
    <citation type="submission" date="2022-09" db="EMBL/GenBank/DDBJ databases">
        <authorList>
            <person name="Palmer J.M."/>
        </authorList>
    </citation>
    <scope>NUCLEOTIDE SEQUENCE [LARGE SCALE GENOMIC DNA]</scope>
    <source>
        <strain evidence="2 3">DSM 7382</strain>
    </source>
</reference>
<sequence>MNRTTKVYQEHLSKLGHGRALWRPEPSPDEVLIGDVGYIDQDNGSWHLLLNILDPERNRGDLPKNFEPLRKSHKPGHYPNQLQAQIYTSENVLQTSIPNEQPDSPIMTCRYRCVEGTGALLALQEGCENVVVPHNRDWIEYMRRNHRSWHEWATQEEGSPIIDKEDIILVRGYIKARKWAIACFNNTEEVLQVSLRGRVPYGTLGPIPTERQQTSPQTRKSDSFEEQPPRESDLSTVPSPTDPTRPEAKDCIFLQAYRAKYRVLRIVPLILAAADSGHLSEDVSLVPTSDIGEMEVVMEPECSKKPRLPADRILNLHIPDDIDTVDTQNTFVAPQFGLTVNIDTLINDELGEGFPFTMASSGGFDTTKDDTHPNVSSKHDGIDERNCMHHISARRRSAQYCHPVSRVDVTSILNCVDRPFTDASMLPSRGGPYSAVNSPNQYFSAMLEILRQQRALSDGLISSRRHQHCTNAVIEITRLRKMHCSRSYLRIMPFLQPSIIDPQRARVLGPYFHTLRSEIDDEYDKYTDVGRVSGARSLSCLLVV</sequence>
<evidence type="ECO:0000256" key="1">
    <source>
        <dbReference type="SAM" id="MobiDB-lite"/>
    </source>
</evidence>
<dbReference type="Proteomes" id="UP001385951">
    <property type="component" value="Unassembled WGS sequence"/>
</dbReference>
<organism evidence="2 3">
    <name type="scientific">Cerrena zonata</name>
    <dbReference type="NCBI Taxonomy" id="2478898"/>
    <lineage>
        <taxon>Eukaryota</taxon>
        <taxon>Fungi</taxon>
        <taxon>Dikarya</taxon>
        <taxon>Basidiomycota</taxon>
        <taxon>Agaricomycotina</taxon>
        <taxon>Agaricomycetes</taxon>
        <taxon>Polyporales</taxon>
        <taxon>Cerrenaceae</taxon>
        <taxon>Cerrena</taxon>
    </lineage>
</organism>
<feature type="region of interest" description="Disordered" evidence="1">
    <location>
        <begin position="203"/>
        <end position="246"/>
    </location>
</feature>